<keyword evidence="5" id="KW-0479">Metal-binding</keyword>
<dbReference type="RefSeq" id="WP_304601055.1">
    <property type="nucleotide sequence ID" value="NZ_JAUQYO010000001.1"/>
</dbReference>
<dbReference type="EMBL" id="JAUQYP010000001">
    <property type="protein sequence ID" value="MDO8107431.1"/>
    <property type="molecule type" value="Genomic_DNA"/>
</dbReference>
<evidence type="ECO:0000256" key="9">
    <source>
        <dbReference type="ARBA" id="ARBA00047989"/>
    </source>
</evidence>
<keyword evidence="6" id="KW-0378">Hydrolase</keyword>
<dbReference type="PANTHER" id="PTHR30616:SF2">
    <property type="entry name" value="PURINE NUCLEOSIDE PHOSPHORYLASE LACC1"/>
    <property type="match status" value="1"/>
</dbReference>
<evidence type="ECO:0000313" key="13">
    <source>
        <dbReference type="Proteomes" id="UP001232536"/>
    </source>
</evidence>
<protein>
    <submittedName>
        <fullName evidence="12">Polyphenol oxidase family protein</fullName>
    </submittedName>
</protein>
<reference evidence="12 13" key="1">
    <citation type="submission" date="2023-07" db="EMBL/GenBank/DDBJ databases">
        <title>Description of novel actinomycetes strains, isolated from tidal flat sediment.</title>
        <authorList>
            <person name="Lu C."/>
        </authorList>
    </citation>
    <scope>NUCLEOTIDE SEQUENCE [LARGE SCALE GENOMIC DNA]</scope>
    <source>
        <strain evidence="12 13">SYSU T00b441</strain>
    </source>
</reference>
<evidence type="ECO:0000256" key="1">
    <source>
        <dbReference type="ARBA" id="ARBA00000553"/>
    </source>
</evidence>
<dbReference type="SUPFAM" id="SSF64438">
    <property type="entry name" value="CNF1/YfiH-like putative cysteine hydrolases"/>
    <property type="match status" value="1"/>
</dbReference>
<evidence type="ECO:0000256" key="11">
    <source>
        <dbReference type="ARBA" id="ARBA00049893"/>
    </source>
</evidence>
<dbReference type="PANTHER" id="PTHR30616">
    <property type="entry name" value="UNCHARACTERIZED PROTEIN YFIH"/>
    <property type="match status" value="1"/>
</dbReference>
<comment type="caution">
    <text evidence="12">The sequence shown here is derived from an EMBL/GenBank/DDBJ whole genome shotgun (WGS) entry which is preliminary data.</text>
</comment>
<evidence type="ECO:0000256" key="6">
    <source>
        <dbReference type="ARBA" id="ARBA00022801"/>
    </source>
</evidence>
<keyword evidence="13" id="KW-1185">Reference proteome</keyword>
<organism evidence="12 13">
    <name type="scientific">Actinotalea lenta</name>
    <dbReference type="NCBI Taxonomy" id="3064654"/>
    <lineage>
        <taxon>Bacteria</taxon>
        <taxon>Bacillati</taxon>
        <taxon>Actinomycetota</taxon>
        <taxon>Actinomycetes</taxon>
        <taxon>Micrococcales</taxon>
        <taxon>Cellulomonadaceae</taxon>
        <taxon>Actinotalea</taxon>
    </lineage>
</organism>
<dbReference type="Proteomes" id="UP001232536">
    <property type="component" value="Unassembled WGS sequence"/>
</dbReference>
<dbReference type="InterPro" id="IPR011324">
    <property type="entry name" value="Cytotoxic_necrot_fac-like_cat"/>
</dbReference>
<dbReference type="CDD" id="cd16833">
    <property type="entry name" value="YfiH"/>
    <property type="match status" value="1"/>
</dbReference>
<comment type="catalytic activity">
    <reaction evidence="1">
        <text>inosine + phosphate = alpha-D-ribose 1-phosphate + hypoxanthine</text>
        <dbReference type="Rhea" id="RHEA:27646"/>
        <dbReference type="ChEBI" id="CHEBI:17368"/>
        <dbReference type="ChEBI" id="CHEBI:17596"/>
        <dbReference type="ChEBI" id="CHEBI:43474"/>
        <dbReference type="ChEBI" id="CHEBI:57720"/>
        <dbReference type="EC" id="2.4.2.1"/>
    </reaction>
    <physiologicalReaction direction="left-to-right" evidence="1">
        <dbReference type="Rhea" id="RHEA:27647"/>
    </physiologicalReaction>
</comment>
<sequence length="231" mass="23142">MTAPWLEVDLGAGVRAGFSTVGLGNLGLGIGDDPEAVTSRRRAAEGWAGGPLAWGRQVHGATVHRVGSRGGDDVAACDAMVSEGPVGLAVLAADCVPVVLADPEARLVGVAHAGRAGLVAGVVPAVVRVLRDAGARSLRAVIGPAICGACYEVPPDMVRDVTAAVPGAASTTSWGTTALDLPGTVARTLADLGVAVTDLGACTRTDPRFFSHRGHGPGRPSGRIAGVVRLV</sequence>
<evidence type="ECO:0000256" key="2">
    <source>
        <dbReference type="ARBA" id="ARBA00003215"/>
    </source>
</evidence>
<keyword evidence="4" id="KW-0808">Transferase</keyword>
<name>A0ABT9D963_9CELL</name>
<comment type="function">
    <text evidence="2">Purine nucleoside enzyme that catalyzes the phosphorolysis of adenosine and inosine nucleosides, yielding D-ribose 1-phosphate and the respective free bases, adenine and hypoxanthine. Also catalyzes the phosphorolysis of S-methyl-5'-thioadenosine into adenine and S-methyl-5-thio-alpha-D-ribose 1-phosphate. Also has adenosine deaminase activity.</text>
</comment>
<dbReference type="Pfam" id="PF02578">
    <property type="entry name" value="Cu-oxidase_4"/>
    <property type="match status" value="1"/>
</dbReference>
<evidence type="ECO:0000313" key="12">
    <source>
        <dbReference type="EMBL" id="MDO8107431.1"/>
    </source>
</evidence>
<gene>
    <name evidence="12" type="ORF">Q6348_09510</name>
</gene>
<accession>A0ABT9D963</accession>
<comment type="catalytic activity">
    <reaction evidence="10">
        <text>adenosine + phosphate = alpha-D-ribose 1-phosphate + adenine</text>
        <dbReference type="Rhea" id="RHEA:27642"/>
        <dbReference type="ChEBI" id="CHEBI:16335"/>
        <dbReference type="ChEBI" id="CHEBI:16708"/>
        <dbReference type="ChEBI" id="CHEBI:43474"/>
        <dbReference type="ChEBI" id="CHEBI:57720"/>
        <dbReference type="EC" id="2.4.2.1"/>
    </reaction>
    <physiologicalReaction direction="left-to-right" evidence="10">
        <dbReference type="Rhea" id="RHEA:27643"/>
    </physiologicalReaction>
</comment>
<evidence type="ECO:0000256" key="10">
    <source>
        <dbReference type="ARBA" id="ARBA00048968"/>
    </source>
</evidence>
<dbReference type="InterPro" id="IPR038371">
    <property type="entry name" value="Cu_polyphenol_OxRdtase_sf"/>
</dbReference>
<evidence type="ECO:0000256" key="8">
    <source>
        <dbReference type="ARBA" id="ARBA00023008"/>
    </source>
</evidence>
<comment type="similarity">
    <text evidence="3">Belongs to the purine nucleoside phosphorylase YfiH/LACC1 family.</text>
</comment>
<keyword evidence="7" id="KW-0862">Zinc</keyword>
<evidence type="ECO:0000256" key="5">
    <source>
        <dbReference type="ARBA" id="ARBA00022723"/>
    </source>
</evidence>
<proteinExistence type="inferred from homology"/>
<dbReference type="InterPro" id="IPR003730">
    <property type="entry name" value="Cu_polyphenol_OxRdtase"/>
</dbReference>
<comment type="catalytic activity">
    <reaction evidence="9">
        <text>adenosine + H2O + H(+) = inosine + NH4(+)</text>
        <dbReference type="Rhea" id="RHEA:24408"/>
        <dbReference type="ChEBI" id="CHEBI:15377"/>
        <dbReference type="ChEBI" id="CHEBI:15378"/>
        <dbReference type="ChEBI" id="CHEBI:16335"/>
        <dbReference type="ChEBI" id="CHEBI:17596"/>
        <dbReference type="ChEBI" id="CHEBI:28938"/>
        <dbReference type="EC" id="3.5.4.4"/>
    </reaction>
    <physiologicalReaction direction="left-to-right" evidence="9">
        <dbReference type="Rhea" id="RHEA:24409"/>
    </physiologicalReaction>
</comment>
<dbReference type="Gene3D" id="3.60.140.10">
    <property type="entry name" value="CNF1/YfiH-like putative cysteine hydrolases"/>
    <property type="match status" value="1"/>
</dbReference>
<comment type="catalytic activity">
    <reaction evidence="11">
        <text>S-methyl-5'-thioadenosine + phosphate = 5-(methylsulfanyl)-alpha-D-ribose 1-phosphate + adenine</text>
        <dbReference type="Rhea" id="RHEA:11852"/>
        <dbReference type="ChEBI" id="CHEBI:16708"/>
        <dbReference type="ChEBI" id="CHEBI:17509"/>
        <dbReference type="ChEBI" id="CHEBI:43474"/>
        <dbReference type="ChEBI" id="CHEBI:58533"/>
        <dbReference type="EC" id="2.4.2.28"/>
    </reaction>
    <physiologicalReaction direction="left-to-right" evidence="11">
        <dbReference type="Rhea" id="RHEA:11853"/>
    </physiologicalReaction>
</comment>
<keyword evidence="8" id="KW-0186">Copper</keyword>
<evidence type="ECO:0000256" key="4">
    <source>
        <dbReference type="ARBA" id="ARBA00022679"/>
    </source>
</evidence>
<evidence type="ECO:0000256" key="7">
    <source>
        <dbReference type="ARBA" id="ARBA00022833"/>
    </source>
</evidence>
<evidence type="ECO:0000256" key="3">
    <source>
        <dbReference type="ARBA" id="ARBA00007353"/>
    </source>
</evidence>